<proteinExistence type="predicted"/>
<name>A0A1M6KCD1_9BACT</name>
<dbReference type="Proteomes" id="UP000183994">
    <property type="component" value="Unassembled WGS sequence"/>
</dbReference>
<dbReference type="EMBL" id="FQZU01000009">
    <property type="protein sequence ID" value="SHJ56611.1"/>
    <property type="molecule type" value="Genomic_DNA"/>
</dbReference>
<sequence>KVIEFLRDVPLILMATADDEVSQLIKDVPKNTKTQDWRLSLLPMTMELVK</sequence>
<protein>
    <submittedName>
        <fullName evidence="1">Uncharacterized protein</fullName>
    </submittedName>
</protein>
<evidence type="ECO:0000313" key="2">
    <source>
        <dbReference type="Proteomes" id="UP000183994"/>
    </source>
</evidence>
<evidence type="ECO:0000313" key="1">
    <source>
        <dbReference type="EMBL" id="SHJ56611.1"/>
    </source>
</evidence>
<accession>A0A1M6KCD1</accession>
<organism evidence="1 2">
    <name type="scientific">Desulfatibacillum alkenivorans DSM 16219</name>
    <dbReference type="NCBI Taxonomy" id="1121393"/>
    <lineage>
        <taxon>Bacteria</taxon>
        <taxon>Pseudomonadati</taxon>
        <taxon>Thermodesulfobacteriota</taxon>
        <taxon>Desulfobacteria</taxon>
        <taxon>Desulfobacterales</taxon>
        <taxon>Desulfatibacillaceae</taxon>
        <taxon>Desulfatibacillum</taxon>
    </lineage>
</organism>
<dbReference type="AlphaFoldDB" id="A0A1M6KCD1"/>
<gene>
    <name evidence="1" type="ORF">SAMN02745216_01859</name>
</gene>
<keyword evidence="2" id="KW-1185">Reference proteome</keyword>
<feature type="non-terminal residue" evidence="1">
    <location>
        <position position="1"/>
    </location>
</feature>
<reference evidence="2" key="1">
    <citation type="submission" date="2016-11" db="EMBL/GenBank/DDBJ databases">
        <authorList>
            <person name="Varghese N."/>
            <person name="Submissions S."/>
        </authorList>
    </citation>
    <scope>NUCLEOTIDE SEQUENCE [LARGE SCALE GENOMIC DNA]</scope>
    <source>
        <strain evidence="2">DSM 16219</strain>
    </source>
</reference>